<keyword evidence="2" id="KW-1133">Transmembrane helix</keyword>
<feature type="transmembrane region" description="Helical" evidence="2">
    <location>
        <begin position="32"/>
        <end position="50"/>
    </location>
</feature>
<reference evidence="3 4" key="1">
    <citation type="submission" date="2020-08" db="EMBL/GenBank/DDBJ databases">
        <title>Bridging the membrane lipid divide: bacteria of the FCB group superphylum have the potential to synthesize archaeal ether lipids.</title>
        <authorList>
            <person name="Villanueva L."/>
            <person name="Von Meijenfeldt F.A.B."/>
            <person name="Westbye A.B."/>
            <person name="Yadav S."/>
            <person name="Hopmans E.C."/>
            <person name="Dutilh B.E."/>
            <person name="Sinninghe Damste J.S."/>
        </authorList>
    </citation>
    <scope>NUCLEOTIDE SEQUENCE [LARGE SCALE GENOMIC DNA]</scope>
    <source>
        <strain evidence="3">NIOZ-UU82</strain>
    </source>
</reference>
<feature type="coiled-coil region" evidence="1">
    <location>
        <begin position="144"/>
        <end position="182"/>
    </location>
</feature>
<organism evidence="3 4">
    <name type="scientific">Candidatus Desulfaltia bathyphila</name>
    <dbReference type="NCBI Taxonomy" id="2841697"/>
    <lineage>
        <taxon>Bacteria</taxon>
        <taxon>Pseudomonadati</taxon>
        <taxon>Thermodesulfobacteriota</taxon>
        <taxon>Desulfobacteria</taxon>
        <taxon>Desulfobacterales</taxon>
        <taxon>Desulfobacterales incertae sedis</taxon>
        <taxon>Candidatus Desulfaltia</taxon>
    </lineage>
</organism>
<dbReference type="EMBL" id="JACNLL010000032">
    <property type="protein sequence ID" value="MBC8199047.1"/>
    <property type="molecule type" value="Genomic_DNA"/>
</dbReference>
<evidence type="ECO:0000256" key="1">
    <source>
        <dbReference type="SAM" id="Coils"/>
    </source>
</evidence>
<keyword evidence="1" id="KW-0175">Coiled coil</keyword>
<dbReference type="Proteomes" id="UP000603545">
    <property type="component" value="Unassembled WGS sequence"/>
</dbReference>
<gene>
    <name evidence="3" type="ORF">H8E80_03255</name>
</gene>
<keyword evidence="2" id="KW-0472">Membrane</keyword>
<proteinExistence type="predicted"/>
<dbReference type="NCBIfam" id="NF038143">
    <property type="entry name" value="HYxxLL"/>
    <property type="match status" value="1"/>
</dbReference>
<dbReference type="AlphaFoldDB" id="A0A8J6T6F9"/>
<sequence length="194" mass="22659">MNSQQSKKMLILEDEERFAHAVSENIFKKPQISVWMILIPIILVYHMYSYQKYVKGRKSFAENYLINRRQALEEAYTSFAGDRKPDFAKLIELSNVPDGAAKKYNAWLETIVSHYQHLFQAEGDSYDALIRSSYKNRTNYLVFLNKLNDVERQLNAALKHYLEEAAESIDEIVTQMEKCSEALRKDQATRIFSS</sequence>
<protein>
    <submittedName>
        <fullName evidence="3">Uncharacterized protein</fullName>
    </submittedName>
</protein>
<keyword evidence="2" id="KW-0812">Transmembrane</keyword>
<name>A0A8J6T6F9_9BACT</name>
<accession>A0A8J6T6F9</accession>
<evidence type="ECO:0000313" key="3">
    <source>
        <dbReference type="EMBL" id="MBC8199047.1"/>
    </source>
</evidence>
<evidence type="ECO:0000313" key="4">
    <source>
        <dbReference type="Proteomes" id="UP000603545"/>
    </source>
</evidence>
<comment type="caution">
    <text evidence="3">The sequence shown here is derived from an EMBL/GenBank/DDBJ whole genome shotgun (WGS) entry which is preliminary data.</text>
</comment>
<evidence type="ECO:0000256" key="2">
    <source>
        <dbReference type="SAM" id="Phobius"/>
    </source>
</evidence>